<protein>
    <recommendedName>
        <fullName evidence="5">Matrixin</fullName>
    </recommendedName>
</protein>
<evidence type="ECO:0008006" key="5">
    <source>
        <dbReference type="Google" id="ProtNLM"/>
    </source>
</evidence>
<evidence type="ECO:0000256" key="1">
    <source>
        <dbReference type="SAM" id="MobiDB-lite"/>
    </source>
</evidence>
<proteinExistence type="predicted"/>
<dbReference type="SUPFAM" id="SSF55486">
    <property type="entry name" value="Metalloproteases ('zincins'), catalytic domain"/>
    <property type="match status" value="1"/>
</dbReference>
<accession>A0A8J3NWZ3</accession>
<evidence type="ECO:0000313" key="3">
    <source>
        <dbReference type="EMBL" id="GIF93770.1"/>
    </source>
</evidence>
<feature type="chain" id="PRO_5035220273" description="Matrixin" evidence="2">
    <location>
        <begin position="25"/>
        <end position="173"/>
    </location>
</feature>
<comment type="caution">
    <text evidence="3">The sequence shown here is derived from an EMBL/GenBank/DDBJ whole genome shotgun (WGS) entry which is preliminary data.</text>
</comment>
<feature type="region of interest" description="Disordered" evidence="1">
    <location>
        <begin position="23"/>
        <end position="42"/>
    </location>
</feature>
<evidence type="ECO:0000313" key="4">
    <source>
        <dbReference type="Proteomes" id="UP000619293"/>
    </source>
</evidence>
<dbReference type="Gene3D" id="3.40.390.10">
    <property type="entry name" value="Collagenase (Catalytic Domain)"/>
    <property type="match status" value="1"/>
</dbReference>
<evidence type="ECO:0000256" key="2">
    <source>
        <dbReference type="SAM" id="SignalP"/>
    </source>
</evidence>
<dbReference type="InterPro" id="IPR024079">
    <property type="entry name" value="MetalloPept_cat_dom_sf"/>
</dbReference>
<gene>
    <name evidence="3" type="ORF">Cch02nite_72140</name>
</gene>
<dbReference type="EMBL" id="BONG01000072">
    <property type="protein sequence ID" value="GIF93770.1"/>
    <property type="molecule type" value="Genomic_DNA"/>
</dbReference>
<dbReference type="GO" id="GO:0008237">
    <property type="term" value="F:metallopeptidase activity"/>
    <property type="evidence" value="ECO:0007669"/>
    <property type="project" value="InterPro"/>
</dbReference>
<dbReference type="Proteomes" id="UP000619293">
    <property type="component" value="Unassembled WGS sequence"/>
</dbReference>
<keyword evidence="2" id="KW-0732">Signal</keyword>
<feature type="signal peptide" evidence="2">
    <location>
        <begin position="1"/>
        <end position="24"/>
    </location>
</feature>
<sequence length="173" mass="18595">MRRTVIAVAAAILMVAVAASPASAGHGNKANAGPPDNAQQDVQSNSLTTAGKAAVAQGRAQLDRTDITTSVGGSDIHVYDASYSSSWYGQTSCTDRNWLNGKCDHMDVKFNTRTMSGKSTGYWQSLGCHELGHTGGLGHRSHSSDSNDNSCMREEIWPRYFDTHDIDAVNQYV</sequence>
<dbReference type="RefSeq" id="WP_191841413.1">
    <property type="nucleotide sequence ID" value="NZ_BAAALB010000019.1"/>
</dbReference>
<name>A0A8J3NWZ3_9ACTN</name>
<reference evidence="3 4" key="1">
    <citation type="submission" date="2021-01" db="EMBL/GenBank/DDBJ databases">
        <title>Whole genome shotgun sequence of Catellatospora chokoriensis NBRC 107358.</title>
        <authorList>
            <person name="Komaki H."/>
            <person name="Tamura T."/>
        </authorList>
    </citation>
    <scope>NUCLEOTIDE SEQUENCE [LARGE SCALE GENOMIC DNA]</scope>
    <source>
        <strain evidence="3 4">NBRC 107358</strain>
    </source>
</reference>
<dbReference type="AlphaFoldDB" id="A0A8J3NWZ3"/>
<keyword evidence="4" id="KW-1185">Reference proteome</keyword>
<organism evidence="3 4">
    <name type="scientific">Catellatospora chokoriensis</name>
    <dbReference type="NCBI Taxonomy" id="310353"/>
    <lineage>
        <taxon>Bacteria</taxon>
        <taxon>Bacillati</taxon>
        <taxon>Actinomycetota</taxon>
        <taxon>Actinomycetes</taxon>
        <taxon>Micromonosporales</taxon>
        <taxon>Micromonosporaceae</taxon>
        <taxon>Catellatospora</taxon>
    </lineage>
</organism>